<accession>A0A6A6QGR7</accession>
<dbReference type="InterPro" id="IPR051908">
    <property type="entry name" value="Ribosomal_N-acetyltransferase"/>
</dbReference>
<name>A0A6A6QGR7_9PEZI</name>
<dbReference type="OrthoDB" id="41238at2759"/>
<dbReference type="GO" id="GO:0008999">
    <property type="term" value="F:protein-N-terminal-alanine acetyltransferase activity"/>
    <property type="evidence" value="ECO:0007669"/>
    <property type="project" value="TreeGrafter"/>
</dbReference>
<dbReference type="Pfam" id="PF13302">
    <property type="entry name" value="Acetyltransf_3"/>
    <property type="match status" value="1"/>
</dbReference>
<sequence>MSQRAFHYEQKRLENDFVALEPFDPAIHATRFVKDIKANPSLLTYVSLPIGDTTEDFIEFYGRHFGSSPEACIYVVFDKIVISKKGESDLKDNYAGTLALTSTSPVNACTEIGVMISPAFQRTHVATNAIGLLLLYTLDPLPAGGLGLRRVEWKTHAENAASRRAALRMGFEFEGVARWNRVFPGGEVVLPVEALEERNGTKGELPGRHTAIYSIVWDEWDEKRPKIVALMNLKR</sequence>
<keyword evidence="3" id="KW-1185">Reference proteome</keyword>
<dbReference type="Proteomes" id="UP000799750">
    <property type="component" value="Unassembled WGS sequence"/>
</dbReference>
<dbReference type="EMBL" id="MU004196">
    <property type="protein sequence ID" value="KAF2490833.1"/>
    <property type="molecule type" value="Genomic_DNA"/>
</dbReference>
<dbReference type="Gene3D" id="3.40.630.30">
    <property type="match status" value="1"/>
</dbReference>
<feature type="domain" description="N-acetyltransferase" evidence="1">
    <location>
        <begin position="43"/>
        <end position="193"/>
    </location>
</feature>
<evidence type="ECO:0000313" key="3">
    <source>
        <dbReference type="Proteomes" id="UP000799750"/>
    </source>
</evidence>
<dbReference type="SUPFAM" id="SSF55729">
    <property type="entry name" value="Acyl-CoA N-acyltransferases (Nat)"/>
    <property type="match status" value="1"/>
</dbReference>
<dbReference type="GO" id="GO:1990189">
    <property type="term" value="F:protein N-terminal-serine acetyltransferase activity"/>
    <property type="evidence" value="ECO:0007669"/>
    <property type="project" value="TreeGrafter"/>
</dbReference>
<dbReference type="InterPro" id="IPR000182">
    <property type="entry name" value="GNAT_dom"/>
</dbReference>
<protein>
    <submittedName>
        <fullName evidence="2">Acyl-CoA N-acyltransferase</fullName>
    </submittedName>
</protein>
<gene>
    <name evidence="2" type="ORF">BU16DRAFT_565770</name>
</gene>
<dbReference type="InterPro" id="IPR016181">
    <property type="entry name" value="Acyl_CoA_acyltransferase"/>
</dbReference>
<proteinExistence type="predicted"/>
<keyword evidence="2" id="KW-0012">Acyltransferase</keyword>
<dbReference type="AlphaFoldDB" id="A0A6A6QGR7"/>
<dbReference type="PANTHER" id="PTHR43441:SF5">
    <property type="entry name" value="FAMILY ACETYLTRANSFERASE, PUTATIVE-RELATED"/>
    <property type="match status" value="1"/>
</dbReference>
<evidence type="ECO:0000313" key="2">
    <source>
        <dbReference type="EMBL" id="KAF2490833.1"/>
    </source>
</evidence>
<organism evidence="2 3">
    <name type="scientific">Lophium mytilinum</name>
    <dbReference type="NCBI Taxonomy" id="390894"/>
    <lineage>
        <taxon>Eukaryota</taxon>
        <taxon>Fungi</taxon>
        <taxon>Dikarya</taxon>
        <taxon>Ascomycota</taxon>
        <taxon>Pezizomycotina</taxon>
        <taxon>Dothideomycetes</taxon>
        <taxon>Pleosporomycetidae</taxon>
        <taxon>Mytilinidiales</taxon>
        <taxon>Mytilinidiaceae</taxon>
        <taxon>Lophium</taxon>
    </lineage>
</organism>
<evidence type="ECO:0000259" key="1">
    <source>
        <dbReference type="PROSITE" id="PS51186"/>
    </source>
</evidence>
<dbReference type="PROSITE" id="PS51186">
    <property type="entry name" value="GNAT"/>
    <property type="match status" value="1"/>
</dbReference>
<keyword evidence="2" id="KW-0808">Transferase</keyword>
<dbReference type="PANTHER" id="PTHR43441">
    <property type="entry name" value="RIBOSOMAL-PROTEIN-SERINE ACETYLTRANSFERASE"/>
    <property type="match status" value="1"/>
</dbReference>
<reference evidence="2" key="1">
    <citation type="journal article" date="2020" name="Stud. Mycol.">
        <title>101 Dothideomycetes genomes: a test case for predicting lifestyles and emergence of pathogens.</title>
        <authorList>
            <person name="Haridas S."/>
            <person name="Albert R."/>
            <person name="Binder M."/>
            <person name="Bloem J."/>
            <person name="Labutti K."/>
            <person name="Salamov A."/>
            <person name="Andreopoulos B."/>
            <person name="Baker S."/>
            <person name="Barry K."/>
            <person name="Bills G."/>
            <person name="Bluhm B."/>
            <person name="Cannon C."/>
            <person name="Castanera R."/>
            <person name="Culley D."/>
            <person name="Daum C."/>
            <person name="Ezra D."/>
            <person name="Gonzalez J."/>
            <person name="Henrissat B."/>
            <person name="Kuo A."/>
            <person name="Liang C."/>
            <person name="Lipzen A."/>
            <person name="Lutzoni F."/>
            <person name="Magnuson J."/>
            <person name="Mondo S."/>
            <person name="Nolan M."/>
            <person name="Ohm R."/>
            <person name="Pangilinan J."/>
            <person name="Park H.-J."/>
            <person name="Ramirez L."/>
            <person name="Alfaro M."/>
            <person name="Sun H."/>
            <person name="Tritt A."/>
            <person name="Yoshinaga Y."/>
            <person name="Zwiers L.-H."/>
            <person name="Turgeon B."/>
            <person name="Goodwin S."/>
            <person name="Spatafora J."/>
            <person name="Crous P."/>
            <person name="Grigoriev I."/>
        </authorList>
    </citation>
    <scope>NUCLEOTIDE SEQUENCE</scope>
    <source>
        <strain evidence="2">CBS 269.34</strain>
    </source>
</reference>